<dbReference type="InterPro" id="IPR038305">
    <property type="entry name" value="HeLo_sf"/>
</dbReference>
<sequence>MAFEPISGTIGAVAFADQMFTRIVWVYKKYKLSEAFGDDYISYKIKYDSEIFRRHLREPLRSRLLQWISHLDECEKLVAKCEQKLEPLEDDTANQVIDETRVTDPLSPAAMQSSAPSTLSPSNLSSTAPGSVVRPSPSILSPATSATESVTLSLRQKVRGWRDHVRIQFRSKKHKIPSEPDRSPPSTEQNVPIAVDEQQSKPGARSPLDSVLPSDSTAAASLEIANAATEVHNRSNILLRVGWVAQSRSRFIELLNELREHADYFHSMIQLDQGKRIAVRSQQIAVVRNKVKQYRDIGDRLKILLHSLDQLPGSERAVFQLMLHDDPLSLQSSYRKVTRLLNFQPEGAAFYAQLLPPIEHLKGGAATTTAPGRGRDSARYFVFEVQQANMSLPKAEGMIAPSKLSNISHLLDPTDDTAEPLFARMLGCIEAANTTHGNISVFSDSTIHKDAKSLAESLNDENEKKVFQVPSQASFRTQLALVLTCSLIYLQRADGPRDLNATGLTYYDTDPASGHAAEVGHSRINPFVQLYMLGVPRTTTTSHSVLTSAARDDDGGKVSMIKSLGILLYEIGSWDLSVGNTIAEKASFVKARKAALSGTISVKYHDAIDKCIGVRKEAIGDLEMWIVQNVVGLLEQTQKDIKALQLIT</sequence>
<feature type="region of interest" description="Disordered" evidence="1">
    <location>
        <begin position="169"/>
        <end position="213"/>
    </location>
</feature>
<evidence type="ECO:0000313" key="3">
    <source>
        <dbReference type="Proteomes" id="UP000266152"/>
    </source>
</evidence>
<accession>A0A395RD34</accession>
<feature type="compositionally biased region" description="Low complexity" evidence="1">
    <location>
        <begin position="113"/>
        <end position="128"/>
    </location>
</feature>
<comment type="caution">
    <text evidence="2">The sequence shown here is derived from an EMBL/GenBank/DDBJ whole genome shotgun (WGS) entry which is preliminary data.</text>
</comment>
<dbReference type="EMBL" id="PXOF01000324">
    <property type="protein sequence ID" value="RGP57933.1"/>
    <property type="molecule type" value="Genomic_DNA"/>
</dbReference>
<evidence type="ECO:0000313" key="2">
    <source>
        <dbReference type="EMBL" id="RGP57933.1"/>
    </source>
</evidence>
<protein>
    <recommendedName>
        <fullName evidence="4">Prion-inhibition and propagation HeLo domain-containing protein</fullName>
    </recommendedName>
</protein>
<evidence type="ECO:0008006" key="4">
    <source>
        <dbReference type="Google" id="ProtNLM"/>
    </source>
</evidence>
<gene>
    <name evidence="2" type="ORF">FSPOR_11941</name>
</gene>
<feature type="region of interest" description="Disordered" evidence="1">
    <location>
        <begin position="102"/>
        <end position="146"/>
    </location>
</feature>
<reference evidence="2 3" key="1">
    <citation type="journal article" date="2018" name="PLoS Pathog.">
        <title>Evolution of structural diversity of trichothecenes, a family of toxins produced by plant pathogenic and entomopathogenic fungi.</title>
        <authorList>
            <person name="Proctor R.H."/>
            <person name="McCormick S.P."/>
            <person name="Kim H.S."/>
            <person name="Cardoza R.E."/>
            <person name="Stanley A.M."/>
            <person name="Lindo L."/>
            <person name="Kelly A."/>
            <person name="Brown D.W."/>
            <person name="Lee T."/>
            <person name="Vaughan M.M."/>
            <person name="Alexander N.J."/>
            <person name="Busman M."/>
            <person name="Gutierrez S."/>
        </authorList>
    </citation>
    <scope>NUCLEOTIDE SEQUENCE [LARGE SCALE GENOMIC DNA]</scope>
    <source>
        <strain evidence="2 3">NRRL 3299</strain>
    </source>
</reference>
<dbReference type="AlphaFoldDB" id="A0A395RD34"/>
<dbReference type="Gene3D" id="1.20.120.1020">
    <property type="entry name" value="Prion-inhibition and propagation, HeLo domain"/>
    <property type="match status" value="1"/>
</dbReference>
<organism evidence="2 3">
    <name type="scientific">Fusarium sporotrichioides</name>
    <dbReference type="NCBI Taxonomy" id="5514"/>
    <lineage>
        <taxon>Eukaryota</taxon>
        <taxon>Fungi</taxon>
        <taxon>Dikarya</taxon>
        <taxon>Ascomycota</taxon>
        <taxon>Pezizomycotina</taxon>
        <taxon>Sordariomycetes</taxon>
        <taxon>Hypocreomycetidae</taxon>
        <taxon>Hypocreales</taxon>
        <taxon>Nectriaceae</taxon>
        <taxon>Fusarium</taxon>
    </lineage>
</organism>
<dbReference type="Proteomes" id="UP000266152">
    <property type="component" value="Unassembled WGS sequence"/>
</dbReference>
<evidence type="ECO:0000256" key="1">
    <source>
        <dbReference type="SAM" id="MobiDB-lite"/>
    </source>
</evidence>
<proteinExistence type="predicted"/>
<name>A0A395RD34_FUSSP</name>
<keyword evidence="3" id="KW-1185">Reference proteome</keyword>